<name>A0A840S190_9BURK</name>
<keyword evidence="2" id="KW-1185">Reference proteome</keyword>
<dbReference type="Proteomes" id="UP000554837">
    <property type="component" value="Unassembled WGS sequence"/>
</dbReference>
<proteinExistence type="predicted"/>
<accession>A0A840S190</accession>
<sequence>MSSESLRQFARSPQGHQVVTLLRDDDITHATLLQRVHASVVPALHAVVTKAEYGFQPEWQFKTEMFFEPSDWHAWPVRVHISIGLALSFLIEMGNVPLELHPKRAQTGTKVYRACPPLDGDWSGFYTPELSS</sequence>
<reference evidence="1 2" key="1">
    <citation type="submission" date="2020-08" db="EMBL/GenBank/DDBJ databases">
        <title>Genomic Encyclopedia of Type Strains, Phase IV (KMG-IV): sequencing the most valuable type-strain genomes for metagenomic binning, comparative biology and taxonomic classification.</title>
        <authorList>
            <person name="Goeker M."/>
        </authorList>
    </citation>
    <scope>NUCLEOTIDE SEQUENCE [LARGE SCALE GENOMIC DNA]</scope>
    <source>
        <strain evidence="1 2">DSM 23958</strain>
    </source>
</reference>
<dbReference type="EMBL" id="JACHHO010000001">
    <property type="protein sequence ID" value="MBB5202846.1"/>
    <property type="molecule type" value="Genomic_DNA"/>
</dbReference>
<evidence type="ECO:0000313" key="1">
    <source>
        <dbReference type="EMBL" id="MBB5202846.1"/>
    </source>
</evidence>
<comment type="caution">
    <text evidence="1">The sequence shown here is derived from an EMBL/GenBank/DDBJ whole genome shotgun (WGS) entry which is preliminary data.</text>
</comment>
<dbReference type="AlphaFoldDB" id="A0A840S190"/>
<evidence type="ECO:0000313" key="2">
    <source>
        <dbReference type="Proteomes" id="UP000554837"/>
    </source>
</evidence>
<gene>
    <name evidence="1" type="ORF">HNQ51_000139</name>
</gene>
<protein>
    <submittedName>
        <fullName evidence="1">Uncharacterized protein</fullName>
    </submittedName>
</protein>
<organism evidence="1 2">
    <name type="scientific">Inhella inkyongensis</name>
    <dbReference type="NCBI Taxonomy" id="392593"/>
    <lineage>
        <taxon>Bacteria</taxon>
        <taxon>Pseudomonadati</taxon>
        <taxon>Pseudomonadota</taxon>
        <taxon>Betaproteobacteria</taxon>
        <taxon>Burkholderiales</taxon>
        <taxon>Sphaerotilaceae</taxon>
        <taxon>Inhella</taxon>
    </lineage>
</organism>
<dbReference type="RefSeq" id="WP_138858064.1">
    <property type="nucleotide sequence ID" value="NZ_CP040709.1"/>
</dbReference>